<reference evidence="3" key="1">
    <citation type="submission" date="2021-01" db="EMBL/GenBank/DDBJ databases">
        <title>Lacisediminihabitans sp. nov. strain G11-30, isolated from Antarctic Soil.</title>
        <authorList>
            <person name="Li J."/>
        </authorList>
    </citation>
    <scope>NUCLEOTIDE SEQUENCE</scope>
    <source>
        <strain evidence="3">G11-30</strain>
    </source>
</reference>
<name>A0A934SJ73_9MICO</name>
<dbReference type="InterPro" id="IPR001387">
    <property type="entry name" value="Cro/C1-type_HTH"/>
</dbReference>
<protein>
    <submittedName>
        <fullName evidence="3">XRE family transcriptional regulator</fullName>
    </submittedName>
</protein>
<comment type="caution">
    <text evidence="3">The sequence shown here is derived from an EMBL/GenBank/DDBJ whole genome shotgun (WGS) entry which is preliminary data.</text>
</comment>
<gene>
    <name evidence="3" type="ORF">IV501_08535</name>
</gene>
<dbReference type="RefSeq" id="WP_200556248.1">
    <property type="nucleotide sequence ID" value="NZ_JAEPES010000003.1"/>
</dbReference>
<dbReference type="InterPro" id="IPR010359">
    <property type="entry name" value="IrrE_HExxH"/>
</dbReference>
<dbReference type="SMART" id="SM00530">
    <property type="entry name" value="HTH_XRE"/>
    <property type="match status" value="1"/>
</dbReference>
<evidence type="ECO:0000313" key="4">
    <source>
        <dbReference type="Proteomes" id="UP000636458"/>
    </source>
</evidence>
<dbReference type="CDD" id="cd00093">
    <property type="entry name" value="HTH_XRE"/>
    <property type="match status" value="1"/>
</dbReference>
<dbReference type="AlphaFoldDB" id="A0A934SJ73"/>
<proteinExistence type="inferred from homology"/>
<dbReference type="SUPFAM" id="SSF47413">
    <property type="entry name" value="lambda repressor-like DNA-binding domains"/>
    <property type="match status" value="1"/>
</dbReference>
<keyword evidence="4" id="KW-1185">Reference proteome</keyword>
<dbReference type="PANTHER" id="PTHR43236:SF1">
    <property type="entry name" value="BLL7220 PROTEIN"/>
    <property type="match status" value="1"/>
</dbReference>
<dbReference type="Proteomes" id="UP000636458">
    <property type="component" value="Unassembled WGS sequence"/>
</dbReference>
<dbReference type="InterPro" id="IPR052345">
    <property type="entry name" value="Rad_response_metalloprotease"/>
</dbReference>
<sequence length="344" mass="38166">MFNGSRLQLARHRLGLSLTKLAEASGVSARSLTTYENDPDAEPSEDNLRKLAEALNVSVTFFAREGADPIEVEAASFRKLSKTTATTRNAVLASATLAVEFFGLVEEKFTLPNVTIPTLDKLSPARAAELLRRQWDLGDRPISNMVHLLESKGVRVVALSHDFRDVDAFCFLRDSIPYVFLNTSKSAERQRFDAAHELGHLVLHSDLEMRTSDSKEREAEANQFASNFLMPTEGVLAQNMGAASLDRILLARSFWKVSAMAMTHRLHALDLLNDWQYRTMCVTLSDLGYRSREPGGIVPETSKLLKKVLFGKTVKVSLRDAATELSLNQSDLRTFLQGLVPVAA</sequence>
<dbReference type="Gene3D" id="1.10.10.2910">
    <property type="match status" value="1"/>
</dbReference>
<dbReference type="Pfam" id="PF01381">
    <property type="entry name" value="HTH_3"/>
    <property type="match status" value="1"/>
</dbReference>
<dbReference type="Pfam" id="PF06114">
    <property type="entry name" value="Peptidase_M78"/>
    <property type="match status" value="1"/>
</dbReference>
<dbReference type="Gene3D" id="1.10.260.40">
    <property type="entry name" value="lambda repressor-like DNA-binding domains"/>
    <property type="match status" value="1"/>
</dbReference>
<dbReference type="PROSITE" id="PS50943">
    <property type="entry name" value="HTH_CROC1"/>
    <property type="match status" value="1"/>
</dbReference>
<evidence type="ECO:0000259" key="2">
    <source>
        <dbReference type="PROSITE" id="PS50943"/>
    </source>
</evidence>
<dbReference type="InterPro" id="IPR010982">
    <property type="entry name" value="Lambda_DNA-bd_dom_sf"/>
</dbReference>
<dbReference type="GO" id="GO:0003677">
    <property type="term" value="F:DNA binding"/>
    <property type="evidence" value="ECO:0007669"/>
    <property type="project" value="InterPro"/>
</dbReference>
<comment type="similarity">
    <text evidence="1">Belongs to the short-chain fatty acyl-CoA assimilation regulator (ScfR) family.</text>
</comment>
<dbReference type="EMBL" id="JAEPES010000003">
    <property type="protein sequence ID" value="MBK4347677.1"/>
    <property type="molecule type" value="Genomic_DNA"/>
</dbReference>
<feature type="domain" description="HTH cro/C1-type" evidence="2">
    <location>
        <begin position="7"/>
        <end position="62"/>
    </location>
</feature>
<organism evidence="3 4">
    <name type="scientific">Lacisediminihabitans changchengi</name>
    <dbReference type="NCBI Taxonomy" id="2787634"/>
    <lineage>
        <taxon>Bacteria</taxon>
        <taxon>Bacillati</taxon>
        <taxon>Actinomycetota</taxon>
        <taxon>Actinomycetes</taxon>
        <taxon>Micrococcales</taxon>
        <taxon>Microbacteriaceae</taxon>
        <taxon>Lacisediminihabitans</taxon>
    </lineage>
</organism>
<evidence type="ECO:0000256" key="1">
    <source>
        <dbReference type="ARBA" id="ARBA00007227"/>
    </source>
</evidence>
<dbReference type="PANTHER" id="PTHR43236">
    <property type="entry name" value="ANTITOXIN HIGA1"/>
    <property type="match status" value="1"/>
</dbReference>
<accession>A0A934SJ73</accession>
<evidence type="ECO:0000313" key="3">
    <source>
        <dbReference type="EMBL" id="MBK4347677.1"/>
    </source>
</evidence>